<name>A0A382N9L8_9ZZZZ</name>
<dbReference type="Gene3D" id="1.25.40.10">
    <property type="entry name" value="Tetratricopeptide repeat domain"/>
    <property type="match status" value="1"/>
</dbReference>
<sequence>MCFRNRATRAPQPFNSDPISLPMTHASSVIARDFSAASCMVWACMAVGLLACSGPSPEQQLAAAEAAAVEAAHDSTKLTHATNLLEGVISAQQDTPNASRALKSLAVLLQQRGDLEGAIAGYQRLLDLYPGSAEADEAQFMIAFIYEEHLGDFEAARKAYQAVIDNHPGTELAANAQRLLPNVGRAPEEWVNFQDDPAAP</sequence>
<dbReference type="InterPro" id="IPR011990">
    <property type="entry name" value="TPR-like_helical_dom_sf"/>
</dbReference>
<reference evidence="1" key="1">
    <citation type="submission" date="2018-05" db="EMBL/GenBank/DDBJ databases">
        <authorList>
            <person name="Lanie J.A."/>
            <person name="Ng W.-L."/>
            <person name="Kazmierczak K.M."/>
            <person name="Andrzejewski T.M."/>
            <person name="Davidsen T.M."/>
            <person name="Wayne K.J."/>
            <person name="Tettelin H."/>
            <person name="Glass J.I."/>
            <person name="Rusch D."/>
            <person name="Podicherti R."/>
            <person name="Tsui H.-C.T."/>
            <person name="Winkler M.E."/>
        </authorList>
    </citation>
    <scope>NUCLEOTIDE SEQUENCE</scope>
</reference>
<gene>
    <name evidence="1" type="ORF">METZ01_LOCUS310092</name>
</gene>
<dbReference type="PROSITE" id="PS50005">
    <property type="entry name" value="TPR"/>
    <property type="match status" value="1"/>
</dbReference>
<accession>A0A382N9L8</accession>
<proteinExistence type="predicted"/>
<dbReference type="EMBL" id="UINC01098595">
    <property type="protein sequence ID" value="SVC57238.1"/>
    <property type="molecule type" value="Genomic_DNA"/>
</dbReference>
<dbReference type="Pfam" id="PF13432">
    <property type="entry name" value="TPR_16"/>
    <property type="match status" value="1"/>
</dbReference>
<dbReference type="Pfam" id="PF13174">
    <property type="entry name" value="TPR_6"/>
    <property type="match status" value="1"/>
</dbReference>
<dbReference type="SMART" id="SM00028">
    <property type="entry name" value="TPR"/>
    <property type="match status" value="2"/>
</dbReference>
<organism evidence="1">
    <name type="scientific">marine metagenome</name>
    <dbReference type="NCBI Taxonomy" id="408172"/>
    <lineage>
        <taxon>unclassified sequences</taxon>
        <taxon>metagenomes</taxon>
        <taxon>ecological metagenomes</taxon>
    </lineage>
</organism>
<dbReference type="AlphaFoldDB" id="A0A382N9L8"/>
<dbReference type="InterPro" id="IPR019734">
    <property type="entry name" value="TPR_rpt"/>
</dbReference>
<protein>
    <submittedName>
        <fullName evidence="1">Uncharacterized protein</fullName>
    </submittedName>
</protein>
<dbReference type="SUPFAM" id="SSF48452">
    <property type="entry name" value="TPR-like"/>
    <property type="match status" value="1"/>
</dbReference>
<evidence type="ECO:0000313" key="1">
    <source>
        <dbReference type="EMBL" id="SVC57238.1"/>
    </source>
</evidence>